<accession>A0AAN7LQE4</accession>
<organism evidence="1 2">
    <name type="scientific">Trapa natans</name>
    <name type="common">Water chestnut</name>
    <dbReference type="NCBI Taxonomy" id="22666"/>
    <lineage>
        <taxon>Eukaryota</taxon>
        <taxon>Viridiplantae</taxon>
        <taxon>Streptophyta</taxon>
        <taxon>Embryophyta</taxon>
        <taxon>Tracheophyta</taxon>
        <taxon>Spermatophyta</taxon>
        <taxon>Magnoliopsida</taxon>
        <taxon>eudicotyledons</taxon>
        <taxon>Gunneridae</taxon>
        <taxon>Pentapetalae</taxon>
        <taxon>rosids</taxon>
        <taxon>malvids</taxon>
        <taxon>Myrtales</taxon>
        <taxon>Lythraceae</taxon>
        <taxon>Trapa</taxon>
    </lineage>
</organism>
<comment type="caution">
    <text evidence="1">The sequence shown here is derived from an EMBL/GenBank/DDBJ whole genome shotgun (WGS) entry which is preliminary data.</text>
</comment>
<name>A0AAN7LQE4_TRANT</name>
<proteinExistence type="predicted"/>
<protein>
    <submittedName>
        <fullName evidence="1">Uncharacterized protein</fullName>
    </submittedName>
</protein>
<reference evidence="1 2" key="1">
    <citation type="journal article" date="2023" name="Hortic Res">
        <title>Pangenome of water caltrop reveals structural variations and asymmetric subgenome divergence after allopolyploidization.</title>
        <authorList>
            <person name="Zhang X."/>
            <person name="Chen Y."/>
            <person name="Wang L."/>
            <person name="Yuan Y."/>
            <person name="Fang M."/>
            <person name="Shi L."/>
            <person name="Lu R."/>
            <person name="Comes H.P."/>
            <person name="Ma Y."/>
            <person name="Chen Y."/>
            <person name="Huang G."/>
            <person name="Zhou Y."/>
            <person name="Zheng Z."/>
            <person name="Qiu Y."/>
        </authorList>
    </citation>
    <scope>NUCLEOTIDE SEQUENCE [LARGE SCALE GENOMIC DNA]</scope>
    <source>
        <strain evidence="1">F231</strain>
    </source>
</reference>
<sequence>MPELTRKLEAAEAMLREAIRIWSSLVLQSRVCEAAGAIFFPGAGFVPIGTGANCTVPRQQNIQRVDSVPPSGQSNLLEEKGVKGVFARMSSKNGLFTLVAQRRVW</sequence>
<evidence type="ECO:0000313" key="1">
    <source>
        <dbReference type="EMBL" id="KAK4785016.1"/>
    </source>
</evidence>
<dbReference type="Proteomes" id="UP001346149">
    <property type="component" value="Unassembled WGS sequence"/>
</dbReference>
<keyword evidence="2" id="KW-1185">Reference proteome</keyword>
<dbReference type="EMBL" id="JAXQNO010000013">
    <property type="protein sequence ID" value="KAK4785016.1"/>
    <property type="molecule type" value="Genomic_DNA"/>
</dbReference>
<evidence type="ECO:0000313" key="2">
    <source>
        <dbReference type="Proteomes" id="UP001346149"/>
    </source>
</evidence>
<gene>
    <name evidence="1" type="ORF">SAY86_001705</name>
</gene>
<dbReference type="AlphaFoldDB" id="A0AAN7LQE4"/>